<sequence length="200" mass="22152">MDFAPIPLAPAQWQTLQDAYATPPRAYHHFGHVRAVLQHCQDVAAGPGWQQPAEVYLAVLYHDAIYQAGRKDNEARSAELARRVIAHAPELSGIDAARVEQLILLTARHGELGPDDVDAEAALFLDCDMAILAAPEAVFAAYDRGVAEEYQGVVPGFLYRAGRRRFLQGLLRAPRIFLSDFFHQRLDAAARANLQRQLDA</sequence>
<evidence type="ECO:0000313" key="1">
    <source>
        <dbReference type="EMBL" id="KAA8997868.1"/>
    </source>
</evidence>
<comment type="caution">
    <text evidence="1">The sequence shown here is derived from an EMBL/GenBank/DDBJ whole genome shotgun (WGS) entry which is preliminary data.</text>
</comment>
<evidence type="ECO:0008006" key="3">
    <source>
        <dbReference type="Google" id="ProtNLM"/>
    </source>
</evidence>
<dbReference type="PANTHER" id="PTHR21174:SF0">
    <property type="entry name" value="HD PHOSPHOHYDROLASE FAMILY PROTEIN-RELATED"/>
    <property type="match status" value="1"/>
</dbReference>
<keyword evidence="2" id="KW-1185">Reference proteome</keyword>
<gene>
    <name evidence="1" type="ORF">FJU31_11210</name>
</gene>
<dbReference type="Proteomes" id="UP000326367">
    <property type="component" value="Unassembled WGS sequence"/>
</dbReference>
<dbReference type="InterPro" id="IPR009218">
    <property type="entry name" value="HD_phosphohydro"/>
</dbReference>
<dbReference type="Gene3D" id="1.10.3210.10">
    <property type="entry name" value="Hypothetical protein af1432"/>
    <property type="match status" value="1"/>
</dbReference>
<dbReference type="RefSeq" id="WP_150454814.1">
    <property type="nucleotide sequence ID" value="NZ_VYKI01000012.1"/>
</dbReference>
<dbReference type="EMBL" id="VYKI01000012">
    <property type="protein sequence ID" value="KAA8997868.1"/>
    <property type="molecule type" value="Genomic_DNA"/>
</dbReference>
<name>A0ABQ6T0B1_9GAMM</name>
<protein>
    <recommendedName>
        <fullName evidence="3">Metal-dependent HD superfamily phosphohydrolase</fullName>
    </recommendedName>
</protein>
<evidence type="ECO:0000313" key="2">
    <source>
        <dbReference type="Proteomes" id="UP000326367"/>
    </source>
</evidence>
<dbReference type="SUPFAM" id="SSF109604">
    <property type="entry name" value="HD-domain/PDEase-like"/>
    <property type="match status" value="1"/>
</dbReference>
<reference evidence="1 2" key="1">
    <citation type="journal article" date="2020" name="Antonie Van Leeuwenhoek">
        <title>Stenotrophomonas cyclobalanopsidis sp. nov., isolated from the leaf spot disease of Cyclobalanopsis patelliformis.</title>
        <authorList>
            <person name="Bian D.R."/>
            <person name="Xue H."/>
            <person name="Piao C.G."/>
            <person name="Li Y."/>
        </authorList>
    </citation>
    <scope>NUCLEOTIDE SEQUENCE [LARGE SCALE GENOMIC DNA]</scope>
    <source>
        <strain evidence="1 2">TPQG1-4</strain>
    </source>
</reference>
<dbReference type="PANTHER" id="PTHR21174">
    <property type="match status" value="1"/>
</dbReference>
<dbReference type="PIRSF" id="PIRSF035170">
    <property type="entry name" value="HD_phosphohydro"/>
    <property type="match status" value="1"/>
</dbReference>
<proteinExistence type="predicted"/>
<accession>A0ABQ6T0B1</accession>
<organism evidence="1 2">
    <name type="scientific">Stenotrophomonas cyclobalanopsidis</name>
    <dbReference type="NCBI Taxonomy" id="2771362"/>
    <lineage>
        <taxon>Bacteria</taxon>
        <taxon>Pseudomonadati</taxon>
        <taxon>Pseudomonadota</taxon>
        <taxon>Gammaproteobacteria</taxon>
        <taxon>Lysobacterales</taxon>
        <taxon>Lysobacteraceae</taxon>
        <taxon>Stenotrophomonas</taxon>
    </lineage>
</organism>